<dbReference type="Proteomes" id="UP000031518">
    <property type="component" value="Unassembled WGS sequence"/>
</dbReference>
<dbReference type="InterPro" id="IPR000432">
    <property type="entry name" value="DNA_mismatch_repair_MutS_C"/>
</dbReference>
<evidence type="ECO:0000313" key="13">
    <source>
        <dbReference type="Proteomes" id="UP000031518"/>
    </source>
</evidence>
<comment type="function">
    <text evidence="8 9">This protein is involved in the repair of mismatches in DNA. It is possible that it carries out the mismatch recognition step. This protein has a weak ATPase activity.</text>
</comment>
<organism evidence="12 13">
    <name type="scientific">Pyrinomonas methylaliphatogenes</name>
    <dbReference type="NCBI Taxonomy" id="454194"/>
    <lineage>
        <taxon>Bacteria</taxon>
        <taxon>Pseudomonadati</taxon>
        <taxon>Acidobacteriota</taxon>
        <taxon>Blastocatellia</taxon>
        <taxon>Blastocatellales</taxon>
        <taxon>Pyrinomonadaceae</taxon>
        <taxon>Pyrinomonas</taxon>
    </lineage>
</organism>
<sequence>MMVTPPLRKQYLEIKGRYRDALLLFRIGDFYEAFDDDARVLARELDIVLTTKPMGKHLRVPLAGIPHQSLDRYLAILIARGYRVAICEQLEEAPAKGKRLIARDVVRVVTPGTVIEPGLLQSKTNNYLAAYVTDGKRVGLAHADVSTGDFAATEVDVAEALGELQRIAPAETLVARDQPIDQSQVPGFITRIGEELFEEEHARQALLEHFGARTLAPFGLEAQPLAVRAAGAIIAYLREMRSIAIGHLTRLRSYETESFMTLDQQTVRALEIFESDAPAGTLLAALDRTRTPMGGRLLRRWLRQPLLDLAEIVRRQEHVRWFYERREAREEIVSALGGVHDLERLSARARSASVTPIELLSLAQSLEAIPRVRAVLQRDRRHLGALLAALPDCQRVIDAIRATISDEILQAGRGPIIRDGVSEELDRLRTLLRDGRRYLSELEERERARTGIKSLRVGYNKVFGYYIEVTRPNLHLVPEDYARKQTLVNAERFITLELKEHETLVVRAEERIRELEESLFRRLCGEIAQRRDEILAAARTLAYLDVIVSLAEVAVEWGYTCPRVNESASLRIRGGRHPVLERRLGRERFVANDLHLGGDGPRIVLLTGPNMSGKTTYMRQAALIVLLAQIGSFVPAAEAEIGLCDRIFTRAGLYDRIGSGESTFMTEMIETAHILHHASSRSLVLFDELGRGTSTYDGLSVARAVLEYIHNHPQLGCRTLFATHYHELTELESVLPRLENFHVEIAEREGELIFLYRVIPGRAERSYGVYAAKLAGLPPPIVRRARELLGEYEDGARKGPAAHMRGTIRPDLIDKLLALDLDSLSPVEALMKLYELQREAVLEAGKGRRAAK</sequence>
<comment type="caution">
    <text evidence="9">Lacks conserved residue(s) required for the propagation of feature annotation.</text>
</comment>
<evidence type="ECO:0000256" key="6">
    <source>
        <dbReference type="ARBA" id="ARBA00023125"/>
    </source>
</evidence>
<dbReference type="NCBIfam" id="TIGR01070">
    <property type="entry name" value="mutS1"/>
    <property type="match status" value="1"/>
</dbReference>
<dbReference type="SMART" id="SM00533">
    <property type="entry name" value="MUTSd"/>
    <property type="match status" value="1"/>
</dbReference>
<dbReference type="Pfam" id="PF00488">
    <property type="entry name" value="MutS_V"/>
    <property type="match status" value="1"/>
</dbReference>
<reference evidence="12 13" key="1">
    <citation type="submission" date="2013-12" db="EMBL/GenBank/DDBJ databases">
        <authorList>
            <person name="Stott M."/>
        </authorList>
    </citation>
    <scope>NUCLEOTIDE SEQUENCE [LARGE SCALE GENOMIC DNA]</scope>
    <source>
        <strain evidence="12 13">K22</strain>
    </source>
</reference>
<dbReference type="HAMAP" id="MF_00096">
    <property type="entry name" value="MutS"/>
    <property type="match status" value="1"/>
</dbReference>
<dbReference type="SUPFAM" id="SSF55271">
    <property type="entry name" value="DNA repair protein MutS, domain I"/>
    <property type="match status" value="1"/>
</dbReference>
<keyword evidence="7 9" id="KW-0234">DNA repair</keyword>
<dbReference type="PROSITE" id="PS00486">
    <property type="entry name" value="DNA_MISMATCH_REPAIR_2"/>
    <property type="match status" value="1"/>
</dbReference>
<dbReference type="InterPro" id="IPR036187">
    <property type="entry name" value="DNA_mismatch_repair_MutS_sf"/>
</dbReference>
<accession>A0A0B6WXH4</accession>
<evidence type="ECO:0000256" key="2">
    <source>
        <dbReference type="ARBA" id="ARBA00021982"/>
    </source>
</evidence>
<dbReference type="Gene3D" id="1.10.1420.10">
    <property type="match status" value="2"/>
</dbReference>
<dbReference type="InterPro" id="IPR027417">
    <property type="entry name" value="P-loop_NTPase"/>
</dbReference>
<keyword evidence="5 9" id="KW-0067">ATP-binding</keyword>
<dbReference type="SMART" id="SM00534">
    <property type="entry name" value="MUTSac"/>
    <property type="match status" value="1"/>
</dbReference>
<comment type="similarity">
    <text evidence="1 9 10">Belongs to the DNA mismatch repair MutS family.</text>
</comment>
<dbReference type="Gene3D" id="3.40.50.300">
    <property type="entry name" value="P-loop containing nucleotide triphosphate hydrolases"/>
    <property type="match status" value="1"/>
</dbReference>
<dbReference type="Pfam" id="PF01624">
    <property type="entry name" value="MutS_I"/>
    <property type="match status" value="1"/>
</dbReference>
<dbReference type="SUPFAM" id="SSF53150">
    <property type="entry name" value="DNA repair protein MutS, domain II"/>
    <property type="match status" value="1"/>
</dbReference>
<dbReference type="InterPro" id="IPR007695">
    <property type="entry name" value="DNA_mismatch_repair_MutS-lik_N"/>
</dbReference>
<dbReference type="GO" id="GO:0140664">
    <property type="term" value="F:ATP-dependent DNA damage sensor activity"/>
    <property type="evidence" value="ECO:0007669"/>
    <property type="project" value="InterPro"/>
</dbReference>
<dbReference type="SUPFAM" id="SSF52540">
    <property type="entry name" value="P-loop containing nucleoside triphosphate hydrolases"/>
    <property type="match status" value="1"/>
</dbReference>
<dbReference type="InterPro" id="IPR016151">
    <property type="entry name" value="DNA_mismatch_repair_MutS_N"/>
</dbReference>
<keyword evidence="6 9" id="KW-0238">DNA-binding</keyword>
<dbReference type="NCBIfam" id="NF003810">
    <property type="entry name" value="PRK05399.1"/>
    <property type="match status" value="1"/>
</dbReference>
<dbReference type="InterPro" id="IPR005748">
    <property type="entry name" value="DNA_mismatch_repair_MutS"/>
</dbReference>
<evidence type="ECO:0000256" key="5">
    <source>
        <dbReference type="ARBA" id="ARBA00022840"/>
    </source>
</evidence>
<keyword evidence="3 9" id="KW-0547">Nucleotide-binding</keyword>
<dbReference type="STRING" id="454194.PYK22_00980"/>
<protein>
    <recommendedName>
        <fullName evidence="2 9">DNA mismatch repair protein MutS</fullName>
    </recommendedName>
</protein>
<evidence type="ECO:0000256" key="4">
    <source>
        <dbReference type="ARBA" id="ARBA00022763"/>
    </source>
</evidence>
<dbReference type="InterPro" id="IPR007861">
    <property type="entry name" value="DNA_mismatch_repair_MutS_clamp"/>
</dbReference>
<dbReference type="FunFam" id="3.40.50.300:FF:000870">
    <property type="entry name" value="MutS protein homolog 4"/>
    <property type="match status" value="1"/>
</dbReference>
<dbReference type="SUPFAM" id="SSF48334">
    <property type="entry name" value="DNA repair protein MutS, domain III"/>
    <property type="match status" value="1"/>
</dbReference>
<proteinExistence type="inferred from homology"/>
<dbReference type="InterPro" id="IPR036678">
    <property type="entry name" value="MutS_con_dom_sf"/>
</dbReference>
<dbReference type="Pfam" id="PF05188">
    <property type="entry name" value="MutS_II"/>
    <property type="match status" value="1"/>
</dbReference>
<dbReference type="Gene3D" id="3.40.1170.10">
    <property type="entry name" value="DNA repair protein MutS, domain I"/>
    <property type="match status" value="1"/>
</dbReference>
<reference evidence="12 13" key="2">
    <citation type="submission" date="2015-01" db="EMBL/GenBank/DDBJ databases">
        <title>Complete genome sequence of Pyrinomonas methylaliphatogenes type strain K22T.</title>
        <authorList>
            <person name="Lee K.C.Y."/>
            <person name="Power J.F."/>
            <person name="Dunfield P.F."/>
            <person name="Morgan X.C."/>
            <person name="Huttenhower C."/>
            <person name="Stott M.B."/>
        </authorList>
    </citation>
    <scope>NUCLEOTIDE SEQUENCE [LARGE SCALE GENOMIC DNA]</scope>
    <source>
        <strain evidence="12 13">K22</strain>
    </source>
</reference>
<dbReference type="RefSeq" id="WP_041975050.1">
    <property type="nucleotide sequence ID" value="NZ_CBXV010000004.1"/>
</dbReference>
<dbReference type="GO" id="GO:0030983">
    <property type="term" value="F:mismatched DNA binding"/>
    <property type="evidence" value="ECO:0007669"/>
    <property type="project" value="InterPro"/>
</dbReference>
<dbReference type="InterPro" id="IPR007696">
    <property type="entry name" value="DNA_mismatch_repair_MutS_core"/>
</dbReference>
<name>A0A0B6WXH4_9BACT</name>
<evidence type="ECO:0000313" key="12">
    <source>
        <dbReference type="EMBL" id="CDM64984.1"/>
    </source>
</evidence>
<dbReference type="InterPro" id="IPR045076">
    <property type="entry name" value="MutS"/>
</dbReference>
<evidence type="ECO:0000256" key="10">
    <source>
        <dbReference type="RuleBase" id="RU003756"/>
    </source>
</evidence>
<keyword evidence="13" id="KW-1185">Reference proteome</keyword>
<dbReference type="PIRSF" id="PIRSF037677">
    <property type="entry name" value="DNA_mis_repair_Msh6"/>
    <property type="match status" value="1"/>
</dbReference>
<dbReference type="GO" id="GO:0005524">
    <property type="term" value="F:ATP binding"/>
    <property type="evidence" value="ECO:0007669"/>
    <property type="project" value="UniProtKB-UniRule"/>
</dbReference>
<dbReference type="InterPro" id="IPR017261">
    <property type="entry name" value="DNA_mismatch_repair_MutS/MSH"/>
</dbReference>
<gene>
    <name evidence="9" type="primary">mutS</name>
    <name evidence="12" type="ORF">PYK22_00980</name>
</gene>
<dbReference type="GO" id="GO:0005829">
    <property type="term" value="C:cytosol"/>
    <property type="evidence" value="ECO:0007669"/>
    <property type="project" value="TreeGrafter"/>
</dbReference>
<feature type="domain" description="DNA mismatch repair proteins mutS family" evidence="11">
    <location>
        <begin position="682"/>
        <end position="698"/>
    </location>
</feature>
<evidence type="ECO:0000259" key="11">
    <source>
        <dbReference type="PROSITE" id="PS00486"/>
    </source>
</evidence>
<dbReference type="Gene3D" id="3.30.420.110">
    <property type="entry name" value="MutS, connector domain"/>
    <property type="match status" value="1"/>
</dbReference>
<dbReference type="AlphaFoldDB" id="A0A0B6WXH4"/>
<evidence type="ECO:0000256" key="8">
    <source>
        <dbReference type="ARBA" id="ARBA00024647"/>
    </source>
</evidence>
<evidence type="ECO:0000256" key="9">
    <source>
        <dbReference type="HAMAP-Rule" id="MF_00096"/>
    </source>
</evidence>
<evidence type="ECO:0000256" key="7">
    <source>
        <dbReference type="ARBA" id="ARBA00023204"/>
    </source>
</evidence>
<dbReference type="OrthoDB" id="9802448at2"/>
<dbReference type="Pfam" id="PF05190">
    <property type="entry name" value="MutS_IV"/>
    <property type="match status" value="1"/>
</dbReference>
<dbReference type="EMBL" id="CBXV010000004">
    <property type="protein sequence ID" value="CDM64984.1"/>
    <property type="molecule type" value="Genomic_DNA"/>
</dbReference>
<dbReference type="PANTHER" id="PTHR11361">
    <property type="entry name" value="DNA MISMATCH REPAIR PROTEIN MUTS FAMILY MEMBER"/>
    <property type="match status" value="1"/>
</dbReference>
<evidence type="ECO:0000256" key="3">
    <source>
        <dbReference type="ARBA" id="ARBA00022741"/>
    </source>
</evidence>
<dbReference type="GO" id="GO:0003684">
    <property type="term" value="F:damaged DNA binding"/>
    <property type="evidence" value="ECO:0007669"/>
    <property type="project" value="UniProtKB-UniRule"/>
</dbReference>
<dbReference type="GO" id="GO:0006298">
    <property type="term" value="P:mismatch repair"/>
    <property type="evidence" value="ECO:0007669"/>
    <property type="project" value="UniProtKB-UniRule"/>
</dbReference>
<dbReference type="PANTHER" id="PTHR11361:SF34">
    <property type="entry name" value="DNA MISMATCH REPAIR PROTEIN MSH1, MITOCHONDRIAL"/>
    <property type="match status" value="1"/>
</dbReference>
<dbReference type="Pfam" id="PF05192">
    <property type="entry name" value="MutS_III"/>
    <property type="match status" value="1"/>
</dbReference>
<dbReference type="InterPro" id="IPR007860">
    <property type="entry name" value="DNA_mmatch_repair_MutS_con_dom"/>
</dbReference>
<evidence type="ECO:0000256" key="1">
    <source>
        <dbReference type="ARBA" id="ARBA00006271"/>
    </source>
</evidence>
<keyword evidence="4 9" id="KW-0227">DNA damage</keyword>
<dbReference type="CDD" id="cd03284">
    <property type="entry name" value="ABC_MutS1"/>
    <property type="match status" value="1"/>
</dbReference>